<feature type="compositionally biased region" description="Polar residues" evidence="1">
    <location>
        <begin position="251"/>
        <end position="275"/>
    </location>
</feature>
<sequence length="548" mass="59217">MYGDHASDPGLAEFTFKRMICPFLTLKQGEYVKAPADFAANPLLGDDAAGYDIGEFDQDEEEDEEAKALGTGSSKSRWIASRTTINSANGSHQYKPTVASVPPVYRAKSEVAAKIHQLVVGSKCTVCPPRTCISLDDSTHIILGHTGAVMQCTELAFESDAFTEGTSDAAALEAFAQFSRQRQQQHGAGSTIRVMSKESRLQQTAANNTTTLVRHPTRPGSTGTRLILARQIQTMRRRTTQARIHLLLVKSKSTQNQQPPKTMCPTQQQNENAGPTVTSPTTLTATMGADGSNQPSACTRRRTGKSSNSATAPQETGTAAAPAAAPSKRGGKRKDLIEMGAANPASSNNPPIIFNAHRKPDAVTFLDLLTDPENLDRLVEVWAEVYPGEQVNPAQLLLSFEVPHSRKRRPTSFLPSNLIDETLGKRAASANANKKAKLDMVIYVFKSDLASKQDAQALSETLSSSGPCIVNGTGTDCEPSMGNFVPTRDHRYLEPAIANGDVFGHAVMMRHLGGKHYEFHSLTDNKGEAVARDPHRVSMMPADCLFTL</sequence>
<gene>
    <name evidence="2" type="ORF">BCR44DRAFT_47570</name>
</gene>
<comment type="caution">
    <text evidence="2">The sequence shown here is derived from an EMBL/GenBank/DDBJ whole genome shotgun (WGS) entry which is preliminary data.</text>
</comment>
<feature type="compositionally biased region" description="Low complexity" evidence="1">
    <location>
        <begin position="276"/>
        <end position="286"/>
    </location>
</feature>
<dbReference type="EMBL" id="MCFL01000023">
    <property type="protein sequence ID" value="ORZ35328.1"/>
    <property type="molecule type" value="Genomic_DNA"/>
</dbReference>
<evidence type="ECO:0000313" key="3">
    <source>
        <dbReference type="Proteomes" id="UP000193411"/>
    </source>
</evidence>
<feature type="compositionally biased region" description="Low complexity" evidence="1">
    <location>
        <begin position="310"/>
        <end position="326"/>
    </location>
</feature>
<feature type="region of interest" description="Disordered" evidence="1">
    <location>
        <begin position="250"/>
        <end position="332"/>
    </location>
</feature>
<dbReference type="AlphaFoldDB" id="A0A1Y2HL62"/>
<proteinExistence type="predicted"/>
<name>A0A1Y2HL62_9FUNG</name>
<reference evidence="2 3" key="1">
    <citation type="submission" date="2016-07" db="EMBL/GenBank/DDBJ databases">
        <title>Pervasive Adenine N6-methylation of Active Genes in Fungi.</title>
        <authorList>
            <consortium name="DOE Joint Genome Institute"/>
            <person name="Mondo S.J."/>
            <person name="Dannebaum R.O."/>
            <person name="Kuo R.C."/>
            <person name="Labutti K."/>
            <person name="Haridas S."/>
            <person name="Kuo A."/>
            <person name="Salamov A."/>
            <person name="Ahrendt S.R."/>
            <person name="Lipzen A."/>
            <person name="Sullivan W."/>
            <person name="Andreopoulos W.B."/>
            <person name="Clum A."/>
            <person name="Lindquist E."/>
            <person name="Daum C."/>
            <person name="Ramamoorthy G.K."/>
            <person name="Gryganskyi A."/>
            <person name="Culley D."/>
            <person name="Magnuson J.K."/>
            <person name="James T.Y."/>
            <person name="O'Malley M.A."/>
            <person name="Stajich J.E."/>
            <person name="Spatafora J.W."/>
            <person name="Visel A."/>
            <person name="Grigoriev I.V."/>
        </authorList>
    </citation>
    <scope>NUCLEOTIDE SEQUENCE [LARGE SCALE GENOMIC DNA]</scope>
    <source>
        <strain evidence="2 3">PL171</strain>
    </source>
</reference>
<dbReference type="Proteomes" id="UP000193411">
    <property type="component" value="Unassembled WGS sequence"/>
</dbReference>
<evidence type="ECO:0000313" key="2">
    <source>
        <dbReference type="EMBL" id="ORZ35328.1"/>
    </source>
</evidence>
<protein>
    <submittedName>
        <fullName evidence="2">Uncharacterized protein</fullName>
    </submittedName>
</protein>
<evidence type="ECO:0000256" key="1">
    <source>
        <dbReference type="SAM" id="MobiDB-lite"/>
    </source>
</evidence>
<accession>A0A1Y2HL62</accession>
<keyword evidence="3" id="KW-1185">Reference proteome</keyword>
<organism evidence="2 3">
    <name type="scientific">Catenaria anguillulae PL171</name>
    <dbReference type="NCBI Taxonomy" id="765915"/>
    <lineage>
        <taxon>Eukaryota</taxon>
        <taxon>Fungi</taxon>
        <taxon>Fungi incertae sedis</taxon>
        <taxon>Blastocladiomycota</taxon>
        <taxon>Blastocladiomycetes</taxon>
        <taxon>Blastocladiales</taxon>
        <taxon>Catenariaceae</taxon>
        <taxon>Catenaria</taxon>
    </lineage>
</organism>